<protein>
    <submittedName>
        <fullName evidence="2">Asp23/Gls24 family envelope stress response protein</fullName>
    </submittedName>
</protein>
<dbReference type="Proteomes" id="UP000830158">
    <property type="component" value="Chromosome"/>
</dbReference>
<reference evidence="2" key="1">
    <citation type="submission" date="2022-01" db="EMBL/GenBank/DDBJ databases">
        <title>PSI-footprinting approach for the identification of protein synthesis inhibitor producers.</title>
        <authorList>
            <person name="Handel F."/>
            <person name="Kulik A."/>
            <person name="Wex K.W."/>
            <person name="Berscheid A."/>
            <person name="Saur J.S."/>
            <person name="Winkler A."/>
            <person name="Wibberg D."/>
            <person name="Kalinowski J."/>
            <person name="Broetz-Oesterhelt H."/>
            <person name="Mast Y."/>
        </authorList>
    </citation>
    <scope>NUCLEOTIDE SEQUENCE</scope>
    <source>
        <strain evidence="2">KNN 49.3e</strain>
    </source>
</reference>
<sequence>MTTTTPVEERGQTVLSERAVERIATMALTEVDGVGGAARRVLGIAVDGEDLDRDAQVTARVRGDEITLQARLSVAYPAPVTATTEAARLHLVRRVGELTGRTVSRVDITITALHSDVSARRRVQ</sequence>
<dbReference type="RefSeq" id="WP_116110043.1">
    <property type="nucleotide sequence ID" value="NZ_CP091196.1"/>
</dbReference>
<comment type="similarity">
    <text evidence="1">Belongs to the asp23 family.</text>
</comment>
<proteinExistence type="inferred from homology"/>
<keyword evidence="3" id="KW-1185">Reference proteome</keyword>
<organism evidence="2 3">
    <name type="scientific">Amycolatopsis thermalba</name>
    <dbReference type="NCBI Taxonomy" id="944492"/>
    <lineage>
        <taxon>Bacteria</taxon>
        <taxon>Bacillati</taxon>
        <taxon>Actinomycetota</taxon>
        <taxon>Actinomycetes</taxon>
        <taxon>Pseudonocardiales</taxon>
        <taxon>Pseudonocardiaceae</taxon>
        <taxon>Amycolatopsis</taxon>
    </lineage>
</organism>
<dbReference type="Pfam" id="PF03780">
    <property type="entry name" value="Asp23"/>
    <property type="match status" value="1"/>
</dbReference>
<dbReference type="EMBL" id="CP091196">
    <property type="protein sequence ID" value="UQS23666.1"/>
    <property type="molecule type" value="Genomic_DNA"/>
</dbReference>
<gene>
    <name evidence="2" type="ORF">L1857_12935</name>
</gene>
<evidence type="ECO:0000313" key="3">
    <source>
        <dbReference type="Proteomes" id="UP000830158"/>
    </source>
</evidence>
<name>A0ABY4NUF7_9PSEU</name>
<evidence type="ECO:0000256" key="1">
    <source>
        <dbReference type="ARBA" id="ARBA00005721"/>
    </source>
</evidence>
<dbReference type="InterPro" id="IPR005531">
    <property type="entry name" value="Asp23"/>
</dbReference>
<evidence type="ECO:0000313" key="2">
    <source>
        <dbReference type="EMBL" id="UQS23666.1"/>
    </source>
</evidence>
<accession>A0ABY4NUF7</accession>